<sequence>MKKKARSVCSSIGIAILMLSLLLPCFQSPLLAATSTAASAEINRTVTINTSNVVQSDFLGIGVNIIPTNLMALGAKYGYNDAYWAMDTQRIYQFQPKVARVWFQLDWMEPSKGTYTWNSEKMQKFYQYIDALKASGTEVELNFGWKVGSSIQSWFNFPNLKDPYVSAPTDLPAYARSASALLNELINKRGYDNIKYMTFYNEPNGSWDFEGPTDQKAYFAQMSRAVSEQLKADGLRDRIQLWGPEETGALDWTQYMKQNADDVFDAYTFHVYGASYNDLGARIAERKSAVGSKPIVMTEFGWGDDNASNWDSGFANSVIRAANDGLQGALMWQLNGAWTSDPDGDTNGSYTMWDGLPLGLKPNKTYYSAGLLARYVPEHSQVLAVNTGGASDIRAAAFKAKDGNYTIVLESKSGQSKNVTFDFGTTTIGKTFYKMNYQDDVQRDGNALLPAVENSFTANQSFTDSAINSEYNVSIYTTAKPQAQVKMTPIESTVASGSTLTLNATVIDASYSQTSVAADTYTTDDILPVTENDVKTKEKQDIFNNYSTTTATSDTYVTPAEEYTLASASTDVTWSVVGSGNGTISSTGVYSPPDVTTEKLVAIKATSVADPKGYGIALIKVIPQSIASRVDATTLSLKAGVYDTSEAVTVKTGTAGAEIRYTLDGSVPTTSSSLYTKPVILPEGGTKVFKAKAFKSGLTASGVTSALYKILQNSTGPEGYQFCMYEGGTCSFDGTASVAYGADGLFKYGTFTNGVACTDEAFGGDPTPNLPKRCYYTNDVPEQTPVVAIYNTGFEKPTVSTTKTGPFTSGWTFDSRSGVQRNGSAFGATTAPEGQQTAYLKTDGGVAGSITQQLNFPKGEYKLSFKAAKRTSFGGTQTFDVFVDQTKIGSYAPTSGNYTTYTTNAFTANGKRTIRFVATTTTGDNTAFLDQISIQLASDISVPPSNPEAVIANTSFENPATTNTKVGPFTSDWVFSTRSGIQRNGSVFNPAANAPDGVQTAYLKTDSGVAGSISQSITFPAGTYALTFQAAKRTSVGGTQTFDVYVDNKVVGSYSPTSGTYTSYTTNNFVVTAGEHTIKFVATTSTGDNTAFIDQVKLIQK</sequence>
<keyword evidence="1" id="KW-0732">Signal</keyword>
<feature type="domain" description="GH29D-like beta-sandwich" evidence="2">
    <location>
        <begin position="638"/>
        <end position="704"/>
    </location>
</feature>
<feature type="chain" id="PRO_5043634855" evidence="1">
    <location>
        <begin position="33"/>
        <end position="1101"/>
    </location>
</feature>
<dbReference type="Pfam" id="PF13290">
    <property type="entry name" value="CHB_HEX_C_1"/>
    <property type="match status" value="1"/>
</dbReference>
<protein>
    <submittedName>
        <fullName evidence="3">Chitobiase/beta-hexosaminidase C-terminal domain-containing protein</fullName>
    </submittedName>
</protein>
<gene>
    <name evidence="3" type="ORF">PQ456_13450</name>
</gene>
<keyword evidence="4" id="KW-1185">Reference proteome</keyword>
<evidence type="ECO:0000313" key="3">
    <source>
        <dbReference type="EMBL" id="WCT54208.1"/>
    </source>
</evidence>
<name>A0AAX3LY68_9BACL</name>
<organism evidence="3 4">
    <name type="scientific">Paenibacillus kyungheensis</name>
    <dbReference type="NCBI Taxonomy" id="1452732"/>
    <lineage>
        <taxon>Bacteria</taxon>
        <taxon>Bacillati</taxon>
        <taxon>Bacillota</taxon>
        <taxon>Bacilli</taxon>
        <taxon>Bacillales</taxon>
        <taxon>Paenibacillaceae</taxon>
        <taxon>Paenibacillus</taxon>
    </lineage>
</organism>
<dbReference type="EMBL" id="CP117416">
    <property type="protein sequence ID" value="WCT54208.1"/>
    <property type="molecule type" value="Genomic_DNA"/>
</dbReference>
<dbReference type="SUPFAM" id="SSF51445">
    <property type="entry name" value="(Trans)glycosidases"/>
    <property type="match status" value="1"/>
</dbReference>
<dbReference type="AlphaFoldDB" id="A0AAX3LY68"/>
<dbReference type="Gene3D" id="3.20.20.80">
    <property type="entry name" value="Glycosidases"/>
    <property type="match status" value="1"/>
</dbReference>
<feature type="signal peptide" evidence="1">
    <location>
        <begin position="1"/>
        <end position="32"/>
    </location>
</feature>
<dbReference type="Proteomes" id="UP001220509">
    <property type="component" value="Chromosome"/>
</dbReference>
<dbReference type="InterPro" id="IPR059177">
    <property type="entry name" value="GH29D-like_dom"/>
</dbReference>
<accession>A0AAX3LY68</accession>
<dbReference type="SUPFAM" id="SSF49785">
    <property type="entry name" value="Galactose-binding domain-like"/>
    <property type="match status" value="1"/>
</dbReference>
<evidence type="ECO:0000313" key="4">
    <source>
        <dbReference type="Proteomes" id="UP001220509"/>
    </source>
</evidence>
<dbReference type="KEGG" id="pka:PQ456_13450"/>
<dbReference type="InterPro" id="IPR017853">
    <property type="entry name" value="GH"/>
</dbReference>
<evidence type="ECO:0000256" key="1">
    <source>
        <dbReference type="SAM" id="SignalP"/>
    </source>
</evidence>
<dbReference type="InterPro" id="IPR008979">
    <property type="entry name" value="Galactose-bd-like_sf"/>
</dbReference>
<dbReference type="Gene3D" id="2.60.120.260">
    <property type="entry name" value="Galactose-binding domain-like"/>
    <property type="match status" value="2"/>
</dbReference>
<reference evidence="3 4" key="1">
    <citation type="submission" date="2023-02" db="EMBL/GenBank/DDBJ databases">
        <title>Genome sequence of Paenibacillus kyungheensis KACC 18744.</title>
        <authorList>
            <person name="Kim S."/>
            <person name="Heo J."/>
            <person name="Kwon S.-W."/>
        </authorList>
    </citation>
    <scope>NUCLEOTIDE SEQUENCE [LARGE SCALE GENOMIC DNA]</scope>
    <source>
        <strain evidence="3 4">KACC 18744</strain>
    </source>
</reference>
<evidence type="ECO:0000259" key="2">
    <source>
        <dbReference type="Pfam" id="PF13290"/>
    </source>
</evidence>
<proteinExistence type="predicted"/>
<dbReference type="RefSeq" id="WP_273612750.1">
    <property type="nucleotide sequence ID" value="NZ_CP117416.1"/>
</dbReference>